<protein>
    <recommendedName>
        <fullName evidence="3">maltose alpha-D-glucosyltransferase</fullName>
        <ecNumber evidence="3">5.4.99.16</ecNumber>
    </recommendedName>
    <alternativeName>
        <fullName evidence="7">Maltose alpha-D-glucosyltransferase</fullName>
    </alternativeName>
</protein>
<dbReference type="InterPro" id="IPR017853">
    <property type="entry name" value="GH"/>
</dbReference>
<dbReference type="InterPro" id="IPR006047">
    <property type="entry name" value="GH13_cat_dom"/>
</dbReference>
<dbReference type="OrthoDB" id="1740265at2759"/>
<dbReference type="OMA" id="PNGEKWA"/>
<evidence type="ECO:0000313" key="10">
    <source>
        <dbReference type="Proteomes" id="UP000011083"/>
    </source>
</evidence>
<dbReference type="GO" id="GO:0005975">
    <property type="term" value="P:carbohydrate metabolic process"/>
    <property type="evidence" value="ECO:0007669"/>
    <property type="project" value="InterPro"/>
</dbReference>
<dbReference type="InterPro" id="IPR045857">
    <property type="entry name" value="O16G_dom_2"/>
</dbReference>
<dbReference type="STRING" id="1257118.L8HAX2"/>
<reference evidence="9 10" key="1">
    <citation type="journal article" date="2013" name="Genome Biol.">
        <title>Genome of Acanthamoeba castellanii highlights extensive lateral gene transfer and early evolution of tyrosine kinase signaling.</title>
        <authorList>
            <person name="Clarke M."/>
            <person name="Lohan A.J."/>
            <person name="Liu B."/>
            <person name="Lagkouvardos I."/>
            <person name="Roy S."/>
            <person name="Zafar N."/>
            <person name="Bertelli C."/>
            <person name="Schilde C."/>
            <person name="Kianianmomeni A."/>
            <person name="Burglin T.R."/>
            <person name="Frech C."/>
            <person name="Turcotte B."/>
            <person name="Kopec K.O."/>
            <person name="Synnott J.M."/>
            <person name="Choo C."/>
            <person name="Paponov I."/>
            <person name="Finkler A."/>
            <person name="Soon Heng Tan C."/>
            <person name="Hutchins A.P."/>
            <person name="Weinmeier T."/>
            <person name="Rattei T."/>
            <person name="Chu J.S."/>
            <person name="Gimenez G."/>
            <person name="Irimia M."/>
            <person name="Rigden D.J."/>
            <person name="Fitzpatrick D.A."/>
            <person name="Lorenzo-Morales J."/>
            <person name="Bateman A."/>
            <person name="Chiu C.H."/>
            <person name="Tang P."/>
            <person name="Hegemann P."/>
            <person name="Fromm H."/>
            <person name="Raoult D."/>
            <person name="Greub G."/>
            <person name="Miranda-Saavedra D."/>
            <person name="Chen N."/>
            <person name="Nash P."/>
            <person name="Ginger M.L."/>
            <person name="Horn M."/>
            <person name="Schaap P."/>
            <person name="Caler L."/>
            <person name="Loftus B."/>
        </authorList>
    </citation>
    <scope>NUCLEOTIDE SEQUENCE [LARGE SCALE GENOMIC DNA]</scope>
    <source>
        <strain evidence="9 10">Neff</strain>
    </source>
</reference>
<evidence type="ECO:0000256" key="1">
    <source>
        <dbReference type="ARBA" id="ARBA00001595"/>
    </source>
</evidence>
<dbReference type="SMART" id="SM00642">
    <property type="entry name" value="Aamy"/>
    <property type="match status" value="1"/>
</dbReference>
<name>L8HAX2_ACACF</name>
<comment type="similarity">
    <text evidence="2">Belongs to the glycosyl hydrolase 13 family. TreS subfamily.</text>
</comment>
<dbReference type="PANTHER" id="PTHR10357">
    <property type="entry name" value="ALPHA-AMYLASE FAMILY MEMBER"/>
    <property type="match status" value="1"/>
</dbReference>
<evidence type="ECO:0000256" key="7">
    <source>
        <dbReference type="ARBA" id="ARBA00031378"/>
    </source>
</evidence>
<evidence type="ECO:0000256" key="6">
    <source>
        <dbReference type="ARBA" id="ARBA00023235"/>
    </source>
</evidence>
<dbReference type="Pfam" id="PF00128">
    <property type="entry name" value="Alpha-amylase"/>
    <property type="match status" value="2"/>
</dbReference>
<keyword evidence="10" id="KW-1185">Reference proteome</keyword>
<evidence type="ECO:0000313" key="9">
    <source>
        <dbReference type="EMBL" id="ELR22407.1"/>
    </source>
</evidence>
<keyword evidence="4" id="KW-0479">Metal-binding</keyword>
<dbReference type="CDD" id="cd11334">
    <property type="entry name" value="AmyAc_TreS"/>
    <property type="match status" value="1"/>
</dbReference>
<accession>L8HAX2</accession>
<dbReference type="Gene3D" id="3.90.400.10">
    <property type="entry name" value="Oligo-1,6-glucosidase, Domain 2"/>
    <property type="match status" value="1"/>
</dbReference>
<sequence>MSTSTQDEATSVVAPAEVASAIPPLMRRRSSLAMSGSGVVLTRRDSLVQGLVADFHNLQGKPEQLNTELPDYSVHDEVSFPGDKKYWYKEAVFYEVYVRAFCDSNGDGHGDLVGLTSKLDYLHSLGVDCLWLLPIYPSPLKDDGYDVANYVDIHPDYGNLADFKTFVNAVHERSMRVIVDFVPNHTSADHKWFQMAREDRNSPYRDYYVWTDDPKKYNEARIIFIDTEESNWTWDEKAGQYYWHRFYSSQPDLNFENPKVQQEMFDVMKFWLDIGVDGFRVDAVPYLFEEEGTNCENLPQTHVFLKRMRKWLDDNYTGRVILAEACQPPIDVRKYFGDEGDEFHMGFHFPVMPRIYLSIRSEESTTLRDILADTPLIPENCQWVTFLRNHDELTLEMVTPAERKWMWEQYAPEPRMKINLGIRRRLAPLMNNDRRQIELAYSLLFTLPGSPILYYGDEIGMGDNIWLPDRNGVRTPMQWKAKEPNGGFSTSTKLYAPVVNDETFGYDIVNVDSQYAEPGSLFHAVSHMVRTRKKHPSFGTGTLYWIDCAEKRVAAYIRSTSFDKMLCVSNLSSRPLDVAIPLPAGDTPPAPEADNPTHTHPHELALGGTLLNAENNEGLTYFVDILTSIQYSVVDGVLQASLAPYQFLWLNIAQAFDF</sequence>
<evidence type="ECO:0000256" key="5">
    <source>
        <dbReference type="ARBA" id="ARBA00022837"/>
    </source>
</evidence>
<dbReference type="Proteomes" id="UP000011083">
    <property type="component" value="Unassembled WGS sequence"/>
</dbReference>
<organism evidence="9 10">
    <name type="scientific">Acanthamoeba castellanii (strain ATCC 30010 / Neff)</name>
    <dbReference type="NCBI Taxonomy" id="1257118"/>
    <lineage>
        <taxon>Eukaryota</taxon>
        <taxon>Amoebozoa</taxon>
        <taxon>Discosea</taxon>
        <taxon>Longamoebia</taxon>
        <taxon>Centramoebida</taxon>
        <taxon>Acanthamoebidae</taxon>
        <taxon>Acanthamoeba</taxon>
    </lineage>
</organism>
<gene>
    <name evidence="9" type="ORF">ACA1_254850</name>
</gene>
<comment type="catalytic activity">
    <reaction evidence="1">
        <text>D-maltose = alpha,alpha-trehalose</text>
        <dbReference type="Rhea" id="RHEA:15145"/>
        <dbReference type="ChEBI" id="CHEBI:16551"/>
        <dbReference type="ChEBI" id="CHEBI:17306"/>
        <dbReference type="EC" id="5.4.99.16"/>
    </reaction>
</comment>
<dbReference type="GeneID" id="14923342"/>
<dbReference type="GO" id="GO:0047471">
    <property type="term" value="F:maltose alpha-D-glucosyltransferase activity"/>
    <property type="evidence" value="ECO:0007669"/>
    <property type="project" value="UniProtKB-EC"/>
</dbReference>
<dbReference type="FunFam" id="3.20.20.80:FF:000055">
    <property type="entry name" value="Trehalose synthase"/>
    <property type="match status" value="1"/>
</dbReference>
<keyword evidence="6" id="KW-0413">Isomerase</keyword>
<dbReference type="KEGG" id="acan:ACA1_254850"/>
<evidence type="ECO:0000259" key="8">
    <source>
        <dbReference type="SMART" id="SM00642"/>
    </source>
</evidence>
<dbReference type="Gene3D" id="2.60.40.1180">
    <property type="entry name" value="Golgi alpha-mannosidase II"/>
    <property type="match status" value="1"/>
</dbReference>
<dbReference type="AlphaFoldDB" id="L8HAX2"/>
<dbReference type="PANTHER" id="PTHR10357:SF219">
    <property type="entry name" value="MALTOSE ALPHA-D-GLUCOSYLTRANSFERASE"/>
    <property type="match status" value="1"/>
</dbReference>
<dbReference type="RefSeq" id="XP_004367663.1">
    <property type="nucleotide sequence ID" value="XM_004367606.1"/>
</dbReference>
<evidence type="ECO:0000256" key="4">
    <source>
        <dbReference type="ARBA" id="ARBA00022723"/>
    </source>
</evidence>
<keyword evidence="5" id="KW-0106">Calcium</keyword>
<dbReference type="SUPFAM" id="SSF51445">
    <property type="entry name" value="(Trans)glycosidases"/>
    <property type="match status" value="1"/>
</dbReference>
<dbReference type="EC" id="5.4.99.16" evidence="3"/>
<dbReference type="SUPFAM" id="SSF51011">
    <property type="entry name" value="Glycosyl hydrolase domain"/>
    <property type="match status" value="1"/>
</dbReference>
<dbReference type="VEuPathDB" id="AmoebaDB:ACA1_254850"/>
<dbReference type="EMBL" id="KB007885">
    <property type="protein sequence ID" value="ELR22407.1"/>
    <property type="molecule type" value="Genomic_DNA"/>
</dbReference>
<dbReference type="InterPro" id="IPR012810">
    <property type="entry name" value="TreS/a-amylase_N"/>
</dbReference>
<evidence type="ECO:0000256" key="2">
    <source>
        <dbReference type="ARBA" id="ARBA00005496"/>
    </source>
</evidence>
<proteinExistence type="inferred from homology"/>
<dbReference type="NCBIfam" id="TIGR02456">
    <property type="entry name" value="treS_nterm"/>
    <property type="match status" value="1"/>
</dbReference>
<dbReference type="Gene3D" id="3.20.20.80">
    <property type="entry name" value="Glycosidases"/>
    <property type="match status" value="1"/>
</dbReference>
<evidence type="ECO:0000256" key="3">
    <source>
        <dbReference type="ARBA" id="ARBA00012619"/>
    </source>
</evidence>
<dbReference type="InterPro" id="IPR013780">
    <property type="entry name" value="Glyco_hydro_b"/>
</dbReference>
<feature type="domain" description="Glycosyl hydrolase family 13 catalytic" evidence="8">
    <location>
        <begin position="95"/>
        <end position="502"/>
    </location>
</feature>
<dbReference type="GO" id="GO:0046872">
    <property type="term" value="F:metal ion binding"/>
    <property type="evidence" value="ECO:0007669"/>
    <property type="project" value="UniProtKB-KW"/>
</dbReference>